<dbReference type="CDD" id="cd07007">
    <property type="entry name" value="cupin_CapF-like_C"/>
    <property type="match status" value="1"/>
</dbReference>
<protein>
    <submittedName>
        <fullName evidence="3">Putative NAD-dependent epimerase/dehydratase</fullName>
    </submittedName>
</protein>
<dbReference type="RefSeq" id="WP_006501501.1">
    <property type="nucleotide sequence ID" value="NZ_BAGZ01000002.1"/>
</dbReference>
<dbReference type="Pfam" id="PF14667">
    <property type="entry name" value="Polysacc_synt_C"/>
    <property type="match status" value="1"/>
</dbReference>
<dbReference type="EMBL" id="BAGZ01000002">
    <property type="protein sequence ID" value="GAB76750.1"/>
    <property type="molecule type" value="Genomic_DNA"/>
</dbReference>
<feature type="domain" description="NAD-dependent epimerase/dehydratase" evidence="1">
    <location>
        <begin position="3"/>
        <end position="188"/>
    </location>
</feature>
<evidence type="ECO:0000259" key="1">
    <source>
        <dbReference type="Pfam" id="PF01370"/>
    </source>
</evidence>
<dbReference type="Proteomes" id="UP000008495">
    <property type="component" value="Unassembled WGS sequence"/>
</dbReference>
<evidence type="ECO:0000313" key="4">
    <source>
        <dbReference type="Proteomes" id="UP000008495"/>
    </source>
</evidence>
<evidence type="ECO:0000259" key="2">
    <source>
        <dbReference type="Pfam" id="PF14667"/>
    </source>
</evidence>
<organism evidence="3 4">
    <name type="scientific">Austwickia chelonae NBRC 105200</name>
    <dbReference type="NCBI Taxonomy" id="1184607"/>
    <lineage>
        <taxon>Bacteria</taxon>
        <taxon>Bacillati</taxon>
        <taxon>Actinomycetota</taxon>
        <taxon>Actinomycetes</taxon>
        <taxon>Micrococcales</taxon>
        <taxon>Dermatophilaceae</taxon>
        <taxon>Austwickia</taxon>
    </lineage>
</organism>
<dbReference type="InterPro" id="IPR036291">
    <property type="entry name" value="NAD(P)-bd_dom_sf"/>
</dbReference>
<dbReference type="SUPFAM" id="SSF51182">
    <property type="entry name" value="RmlC-like cupins"/>
    <property type="match status" value="1"/>
</dbReference>
<reference evidence="3 4" key="1">
    <citation type="submission" date="2012-08" db="EMBL/GenBank/DDBJ databases">
        <title>Whole genome shotgun sequence of Austwickia chelonae NBRC 105200.</title>
        <authorList>
            <person name="Yoshida I."/>
            <person name="Hosoyama A."/>
            <person name="Tsuchikane K."/>
            <person name="Katsumata H."/>
            <person name="Ando Y."/>
            <person name="Ohji S."/>
            <person name="Hamada M."/>
            <person name="Tamura T."/>
            <person name="Yamazoe A."/>
            <person name="Yamazaki S."/>
            <person name="Fujita N."/>
        </authorList>
    </citation>
    <scope>NUCLEOTIDE SEQUENCE [LARGE SCALE GENOMIC DNA]</scope>
    <source>
        <strain evidence="3 4">NBRC 105200</strain>
    </source>
</reference>
<dbReference type="Gene3D" id="3.40.50.720">
    <property type="entry name" value="NAD(P)-binding Rossmann-like Domain"/>
    <property type="match status" value="1"/>
</dbReference>
<dbReference type="Gene3D" id="2.60.120.10">
    <property type="entry name" value="Jelly Rolls"/>
    <property type="match status" value="1"/>
</dbReference>
<sequence length="389" mass="41980">MKVVVTGAAGFLGWHTRARLSTLASVGTVVGIDRTAFATAALEDAVADADVVLHIAGINRASQEEVREGNIALAERLVEAMTRTGSRARIVVAGSLQADGTGPDETPYGVGKRVAAERLAAFAEEQGSSCVEVRLPNLYGEHGRPEYNSFVATFAHRIAAGQTPQVTGDREIPLLHVQDAVADLLAAAFEADPPVLLRPTAVVPLRISWVADRLASFHDCYRVGQIPTLTDAVDVRLFNVLRAAMWDQGVRSFPLTAHTDARGSFVEILRQHGGAGQSSFSTTVPGVTRGDHLHFRKIERFVVVRGRGVIRLRKVLTDEVVEIPVGGDAPVAVDMPTLWTHSITNTGDEEMLTLFWINEMYDPADADTYPEKVLPSQVTGMASREGEQS</sequence>
<dbReference type="InterPro" id="IPR029303">
    <property type="entry name" value="CapF_C"/>
</dbReference>
<dbReference type="PANTHER" id="PTHR43245:SF55">
    <property type="entry name" value="NAD(P)-BINDING DOMAIN-CONTAINING PROTEIN"/>
    <property type="match status" value="1"/>
</dbReference>
<dbReference type="OrthoDB" id="9801785at2"/>
<dbReference type="PANTHER" id="PTHR43245">
    <property type="entry name" value="BIFUNCTIONAL POLYMYXIN RESISTANCE PROTEIN ARNA"/>
    <property type="match status" value="1"/>
</dbReference>
<feature type="domain" description="Capsular polysaccharide assembling protein CapF C-terminal" evidence="2">
    <location>
        <begin position="258"/>
        <end position="369"/>
    </location>
</feature>
<gene>
    <name evidence="3" type="ORF">AUCHE_02_01120</name>
</gene>
<dbReference type="SUPFAM" id="SSF51735">
    <property type="entry name" value="NAD(P)-binding Rossmann-fold domains"/>
    <property type="match status" value="1"/>
</dbReference>
<dbReference type="InterPro" id="IPR050177">
    <property type="entry name" value="Lipid_A_modif_metabolic_enz"/>
</dbReference>
<comment type="caution">
    <text evidence="3">The sequence shown here is derived from an EMBL/GenBank/DDBJ whole genome shotgun (WGS) entry which is preliminary data.</text>
</comment>
<dbReference type="eggNOG" id="COG1898">
    <property type="taxonomic scope" value="Bacteria"/>
</dbReference>
<accession>K6VMZ6</accession>
<proteinExistence type="predicted"/>
<dbReference type="InterPro" id="IPR014710">
    <property type="entry name" value="RmlC-like_jellyroll"/>
</dbReference>
<dbReference type="InterPro" id="IPR001509">
    <property type="entry name" value="Epimerase_deHydtase"/>
</dbReference>
<name>K6VMZ6_9MICO</name>
<dbReference type="STRING" id="100225.SAMN05421595_1883"/>
<dbReference type="AlphaFoldDB" id="K6VMZ6"/>
<dbReference type="eggNOG" id="COG0451">
    <property type="taxonomic scope" value="Bacteria"/>
</dbReference>
<evidence type="ECO:0000313" key="3">
    <source>
        <dbReference type="EMBL" id="GAB76750.1"/>
    </source>
</evidence>
<dbReference type="Pfam" id="PF01370">
    <property type="entry name" value="Epimerase"/>
    <property type="match status" value="1"/>
</dbReference>
<dbReference type="InterPro" id="IPR011051">
    <property type="entry name" value="RmlC_Cupin_sf"/>
</dbReference>
<keyword evidence="4" id="KW-1185">Reference proteome</keyword>